<evidence type="ECO:0000256" key="3">
    <source>
        <dbReference type="ARBA" id="ARBA00023054"/>
    </source>
</evidence>
<dbReference type="Proteomes" id="UP000053144">
    <property type="component" value="Chromosome 4"/>
</dbReference>
<proteinExistence type="predicted"/>
<keyword evidence="2" id="KW-0805">Transcription regulation</keyword>
<evidence type="ECO:0000313" key="10">
    <source>
        <dbReference type="Proteomes" id="UP000053144"/>
    </source>
</evidence>
<dbReference type="OMA" id="AICVKKE"/>
<keyword evidence="4" id="KW-0238">DNA-binding</keyword>
<keyword evidence="3" id="KW-0175">Coiled coil</keyword>
<dbReference type="Pfam" id="PF02042">
    <property type="entry name" value="RWP-RK"/>
    <property type="match status" value="1"/>
</dbReference>
<organism evidence="9 10">
    <name type="scientific">Phaseolus angularis</name>
    <name type="common">Azuki bean</name>
    <name type="synonym">Vigna angularis</name>
    <dbReference type="NCBI Taxonomy" id="3914"/>
    <lineage>
        <taxon>Eukaryota</taxon>
        <taxon>Viridiplantae</taxon>
        <taxon>Streptophyta</taxon>
        <taxon>Embryophyta</taxon>
        <taxon>Tracheophyta</taxon>
        <taxon>Spermatophyta</taxon>
        <taxon>Magnoliopsida</taxon>
        <taxon>eudicotyledons</taxon>
        <taxon>Gunneridae</taxon>
        <taxon>Pentapetalae</taxon>
        <taxon>rosids</taxon>
        <taxon>fabids</taxon>
        <taxon>Fabales</taxon>
        <taxon>Fabaceae</taxon>
        <taxon>Papilionoideae</taxon>
        <taxon>50 kb inversion clade</taxon>
        <taxon>NPAAA clade</taxon>
        <taxon>indigoferoid/millettioid clade</taxon>
        <taxon>Phaseoleae</taxon>
        <taxon>Vigna</taxon>
    </lineage>
</organism>
<dbReference type="Gramene" id="KOM41360">
    <property type="protein sequence ID" value="KOM41360"/>
    <property type="gene ID" value="LR48_Vigan04g155800"/>
</dbReference>
<dbReference type="EMBL" id="CM003374">
    <property type="protein sequence ID" value="KOM41360.1"/>
    <property type="molecule type" value="Genomic_DNA"/>
</dbReference>
<name>A0A0L9UEK4_PHAAN</name>
<feature type="transmembrane region" description="Helical" evidence="7">
    <location>
        <begin position="29"/>
        <end position="49"/>
    </location>
</feature>
<dbReference type="PANTHER" id="PTHR46373">
    <property type="entry name" value="PROTEIN RKD4"/>
    <property type="match status" value="1"/>
</dbReference>
<keyword evidence="7" id="KW-0472">Membrane</keyword>
<feature type="transmembrane region" description="Helical" evidence="7">
    <location>
        <begin position="55"/>
        <end position="77"/>
    </location>
</feature>
<keyword evidence="6" id="KW-0539">Nucleus</keyword>
<evidence type="ECO:0000256" key="2">
    <source>
        <dbReference type="ARBA" id="ARBA00023015"/>
    </source>
</evidence>
<dbReference type="InterPro" id="IPR003035">
    <property type="entry name" value="RWP-RK_dom"/>
</dbReference>
<sequence>MISPILKPFLIPSAHAFSLLNYTPQTSKLLFLHCLLLSIIPMEQFLVTFEVDCNFLSFILSYTINSTILFFFLFACLDEWYFNGVCDFRTMEVSLSPLEGFSGHDWTQQLPYSSKQLCLNEFPDLENLDLDFSLPPLGEDLEEVEQKPLNIIVVPEEGHCGREKGFGDALLAIENGSAICVKKEEVQNMEQMAVPSASSGSKKKKPCALEFEEIKKHFDVPINEAAKQMNVGLTMLKRRCRELNIMRWPHRKLKSLQLLIENVKELGLADEVPMLEKHKRLLEKLPGLELCAKAKKLRQACFKANYKRRRFMGMTLQA</sequence>
<evidence type="ECO:0000256" key="7">
    <source>
        <dbReference type="SAM" id="Phobius"/>
    </source>
</evidence>
<gene>
    <name evidence="9" type="ORF">LR48_Vigan04g155800</name>
</gene>
<dbReference type="PROSITE" id="PS51519">
    <property type="entry name" value="RWP_RK"/>
    <property type="match status" value="1"/>
</dbReference>
<dbReference type="PANTHER" id="PTHR46373:SF20">
    <property type="entry name" value="PROTEIN RKD1"/>
    <property type="match status" value="1"/>
</dbReference>
<evidence type="ECO:0000259" key="8">
    <source>
        <dbReference type="PROSITE" id="PS51519"/>
    </source>
</evidence>
<accession>A0A0L9UEK4</accession>
<dbReference type="InterPro" id="IPR044607">
    <property type="entry name" value="RKD-like"/>
</dbReference>
<evidence type="ECO:0000313" key="9">
    <source>
        <dbReference type="EMBL" id="KOM41360.1"/>
    </source>
</evidence>
<dbReference type="STRING" id="3914.A0A0L9UEK4"/>
<keyword evidence="5" id="KW-0804">Transcription</keyword>
<comment type="function">
    <text evidence="1">Putative transcription factor.</text>
</comment>
<feature type="domain" description="RWP-RK" evidence="8">
    <location>
        <begin position="191"/>
        <end position="278"/>
    </location>
</feature>
<keyword evidence="7" id="KW-1133">Transmembrane helix</keyword>
<keyword evidence="7" id="KW-0812">Transmembrane</keyword>
<evidence type="ECO:0000256" key="1">
    <source>
        <dbReference type="ARBA" id="ARBA00004049"/>
    </source>
</evidence>
<evidence type="ECO:0000256" key="6">
    <source>
        <dbReference type="ARBA" id="ARBA00023242"/>
    </source>
</evidence>
<reference evidence="10" key="1">
    <citation type="journal article" date="2015" name="Proc. Natl. Acad. Sci. U.S.A.">
        <title>Genome sequencing of adzuki bean (Vigna angularis) provides insight into high starch and low fat accumulation and domestication.</title>
        <authorList>
            <person name="Yang K."/>
            <person name="Tian Z."/>
            <person name="Chen C."/>
            <person name="Luo L."/>
            <person name="Zhao B."/>
            <person name="Wang Z."/>
            <person name="Yu L."/>
            <person name="Li Y."/>
            <person name="Sun Y."/>
            <person name="Li W."/>
            <person name="Chen Y."/>
            <person name="Li Y."/>
            <person name="Zhang Y."/>
            <person name="Ai D."/>
            <person name="Zhao J."/>
            <person name="Shang C."/>
            <person name="Ma Y."/>
            <person name="Wu B."/>
            <person name="Wang M."/>
            <person name="Gao L."/>
            <person name="Sun D."/>
            <person name="Zhang P."/>
            <person name="Guo F."/>
            <person name="Wang W."/>
            <person name="Li Y."/>
            <person name="Wang J."/>
            <person name="Varshney R.K."/>
            <person name="Wang J."/>
            <person name="Ling H.Q."/>
            <person name="Wan P."/>
        </authorList>
    </citation>
    <scope>NUCLEOTIDE SEQUENCE</scope>
    <source>
        <strain evidence="10">cv. Jingnong 6</strain>
    </source>
</reference>
<protein>
    <recommendedName>
        <fullName evidence="8">RWP-RK domain-containing protein</fullName>
    </recommendedName>
</protein>
<dbReference type="GO" id="GO:0003700">
    <property type="term" value="F:DNA-binding transcription factor activity"/>
    <property type="evidence" value="ECO:0007669"/>
    <property type="project" value="InterPro"/>
</dbReference>
<evidence type="ECO:0000256" key="5">
    <source>
        <dbReference type="ARBA" id="ARBA00023163"/>
    </source>
</evidence>
<evidence type="ECO:0000256" key="4">
    <source>
        <dbReference type="ARBA" id="ARBA00023125"/>
    </source>
</evidence>
<dbReference type="AlphaFoldDB" id="A0A0L9UEK4"/>
<dbReference type="GO" id="GO:0003677">
    <property type="term" value="F:DNA binding"/>
    <property type="evidence" value="ECO:0007669"/>
    <property type="project" value="UniProtKB-KW"/>
</dbReference>